<protein>
    <submittedName>
        <fullName evidence="1">Sporulation protein YlmC with PRC-barrel domain</fullName>
    </submittedName>
</protein>
<evidence type="ECO:0000313" key="1">
    <source>
        <dbReference type="EMBL" id="TWH70427.1"/>
    </source>
</evidence>
<dbReference type="AlphaFoldDB" id="A0A562IHC8"/>
<sequence>MLIGFDLLDRQILDSDGEPVGKVDDVELALAEDGTPYGAALLVGQQALGERVRGILGRWLAGTARQLAPERDRGPIRIPYDLVAEVTSAVTLSVRREILPDPPLETWLRDTLVARIPGATDAG</sequence>
<evidence type="ECO:0000313" key="2">
    <source>
        <dbReference type="Proteomes" id="UP000319825"/>
    </source>
</evidence>
<comment type="caution">
    <text evidence="1">The sequence shown here is derived from an EMBL/GenBank/DDBJ whole genome shotgun (WGS) entry which is preliminary data.</text>
</comment>
<keyword evidence="2" id="KW-1185">Reference proteome</keyword>
<dbReference type="RefSeq" id="WP_145777804.1">
    <property type="nucleotide sequence ID" value="NZ_BAAATQ010000341.1"/>
</dbReference>
<gene>
    <name evidence="1" type="ORF">JD77_05452</name>
</gene>
<dbReference type="Proteomes" id="UP000319825">
    <property type="component" value="Unassembled WGS sequence"/>
</dbReference>
<proteinExistence type="predicted"/>
<dbReference type="EMBL" id="VLKE01000001">
    <property type="protein sequence ID" value="TWH70427.1"/>
    <property type="molecule type" value="Genomic_DNA"/>
</dbReference>
<accession>A0A562IHC8</accession>
<reference evidence="1 2" key="1">
    <citation type="submission" date="2019-07" db="EMBL/GenBank/DDBJ databases">
        <title>R&amp;d 2014.</title>
        <authorList>
            <person name="Klenk H.-P."/>
        </authorList>
    </citation>
    <scope>NUCLEOTIDE SEQUENCE [LARGE SCALE GENOMIC DNA]</scope>
    <source>
        <strain evidence="1 2">DSM 43868</strain>
    </source>
</reference>
<organism evidence="1 2">
    <name type="scientific">Micromonospora olivasterospora</name>
    <dbReference type="NCBI Taxonomy" id="1880"/>
    <lineage>
        <taxon>Bacteria</taxon>
        <taxon>Bacillati</taxon>
        <taxon>Actinomycetota</taxon>
        <taxon>Actinomycetes</taxon>
        <taxon>Micromonosporales</taxon>
        <taxon>Micromonosporaceae</taxon>
        <taxon>Micromonospora</taxon>
    </lineage>
</organism>
<dbReference type="OrthoDB" id="9804685at2"/>
<name>A0A562IHC8_MICOL</name>